<name>A0ABD3TR07_9LAMI</name>
<comment type="caution">
    <text evidence="1">The sequence shown here is derived from an EMBL/GenBank/DDBJ whole genome shotgun (WGS) entry which is preliminary data.</text>
</comment>
<dbReference type="Proteomes" id="UP001634393">
    <property type="component" value="Unassembled WGS sequence"/>
</dbReference>
<gene>
    <name evidence="1" type="ORF">ACJIZ3_023642</name>
</gene>
<evidence type="ECO:0000313" key="2">
    <source>
        <dbReference type="Proteomes" id="UP001634393"/>
    </source>
</evidence>
<proteinExistence type="predicted"/>
<accession>A0ABD3TR07</accession>
<sequence>MFSLMKASQTNKMTIYAQKYLSTHNTSGNEVYNIPTNMPIPIEPFNNYAMQENMRLNEIRRQMLERP</sequence>
<evidence type="ECO:0000313" key="1">
    <source>
        <dbReference type="EMBL" id="KAL3839051.1"/>
    </source>
</evidence>
<organism evidence="1 2">
    <name type="scientific">Penstemon smallii</name>
    <dbReference type="NCBI Taxonomy" id="265156"/>
    <lineage>
        <taxon>Eukaryota</taxon>
        <taxon>Viridiplantae</taxon>
        <taxon>Streptophyta</taxon>
        <taxon>Embryophyta</taxon>
        <taxon>Tracheophyta</taxon>
        <taxon>Spermatophyta</taxon>
        <taxon>Magnoliopsida</taxon>
        <taxon>eudicotyledons</taxon>
        <taxon>Gunneridae</taxon>
        <taxon>Pentapetalae</taxon>
        <taxon>asterids</taxon>
        <taxon>lamiids</taxon>
        <taxon>Lamiales</taxon>
        <taxon>Plantaginaceae</taxon>
        <taxon>Cheloneae</taxon>
        <taxon>Penstemon</taxon>
    </lineage>
</organism>
<reference evidence="1 2" key="1">
    <citation type="submission" date="2024-12" db="EMBL/GenBank/DDBJ databases">
        <title>The unique morphological basis and parallel evolutionary history of personate flowers in Penstemon.</title>
        <authorList>
            <person name="Depatie T.H."/>
            <person name="Wessinger C.A."/>
        </authorList>
    </citation>
    <scope>NUCLEOTIDE SEQUENCE [LARGE SCALE GENOMIC DNA]</scope>
    <source>
        <strain evidence="1">WTNN_2</strain>
        <tissue evidence="1">Leaf</tissue>
    </source>
</reference>
<dbReference type="EMBL" id="JBJXBP010000003">
    <property type="protein sequence ID" value="KAL3839051.1"/>
    <property type="molecule type" value="Genomic_DNA"/>
</dbReference>
<dbReference type="AlphaFoldDB" id="A0ABD3TR07"/>
<protein>
    <submittedName>
        <fullName evidence="1">Uncharacterized protein</fullName>
    </submittedName>
</protein>
<keyword evidence="2" id="KW-1185">Reference proteome</keyword>